<evidence type="ECO:0000256" key="5">
    <source>
        <dbReference type="SAM" id="SignalP"/>
    </source>
</evidence>
<evidence type="ECO:0000256" key="1">
    <source>
        <dbReference type="ARBA" id="ARBA00001561"/>
    </source>
</evidence>
<dbReference type="PANTHER" id="PTHR30404:SF0">
    <property type="entry name" value="N-ACETYLMURAMOYL-L-ALANINE AMIDASE AMIC"/>
    <property type="match status" value="1"/>
</dbReference>
<dbReference type="InterPro" id="IPR021731">
    <property type="entry name" value="AMIN_dom"/>
</dbReference>
<dbReference type="EMBL" id="JAUSWH010000001">
    <property type="protein sequence ID" value="MDQ0453958.1"/>
    <property type="molecule type" value="Genomic_DNA"/>
</dbReference>
<dbReference type="GO" id="GO:0008745">
    <property type="term" value="F:N-acetylmuramoyl-L-alanine amidase activity"/>
    <property type="evidence" value="ECO:0007669"/>
    <property type="project" value="UniProtKB-EC"/>
</dbReference>
<evidence type="ECO:0000256" key="3">
    <source>
        <dbReference type="ARBA" id="ARBA00022801"/>
    </source>
</evidence>
<keyword evidence="8" id="KW-1185">Reference proteome</keyword>
<proteinExistence type="predicted"/>
<dbReference type="SUPFAM" id="SSF53187">
    <property type="entry name" value="Zn-dependent exopeptidases"/>
    <property type="match status" value="1"/>
</dbReference>
<dbReference type="EC" id="3.5.1.28" evidence="2"/>
<comment type="catalytic activity">
    <reaction evidence="1">
        <text>Hydrolyzes the link between N-acetylmuramoyl residues and L-amino acid residues in certain cell-wall glycopeptides.</text>
        <dbReference type="EC" id="3.5.1.28"/>
    </reaction>
</comment>
<dbReference type="Pfam" id="PF01520">
    <property type="entry name" value="Amidase_3"/>
    <property type="match status" value="1"/>
</dbReference>
<evidence type="ECO:0000313" key="8">
    <source>
        <dbReference type="Proteomes" id="UP001235269"/>
    </source>
</evidence>
<feature type="chain" id="PRO_5046195142" description="N-acetylmuramoyl-L-alanine amidase" evidence="5">
    <location>
        <begin position="25"/>
        <end position="395"/>
    </location>
</feature>
<comment type="caution">
    <text evidence="7">The sequence shown here is derived from an EMBL/GenBank/DDBJ whole genome shotgun (WGS) entry which is preliminary data.</text>
</comment>
<keyword evidence="3 7" id="KW-0378">Hydrolase</keyword>
<dbReference type="CDD" id="cd02696">
    <property type="entry name" value="MurNAc-LAA"/>
    <property type="match status" value="1"/>
</dbReference>
<dbReference type="PANTHER" id="PTHR30404">
    <property type="entry name" value="N-ACETYLMURAMOYL-L-ALANINE AMIDASE"/>
    <property type="match status" value="1"/>
</dbReference>
<evidence type="ECO:0000259" key="6">
    <source>
        <dbReference type="SMART" id="SM00646"/>
    </source>
</evidence>
<feature type="domain" description="MurNAc-LAA" evidence="6">
    <location>
        <begin position="230"/>
        <end position="384"/>
    </location>
</feature>
<evidence type="ECO:0000256" key="4">
    <source>
        <dbReference type="SAM" id="MobiDB-lite"/>
    </source>
</evidence>
<feature type="signal peptide" evidence="5">
    <location>
        <begin position="1"/>
        <end position="24"/>
    </location>
</feature>
<dbReference type="InterPro" id="IPR050695">
    <property type="entry name" value="N-acetylmuramoyl_amidase_3"/>
</dbReference>
<dbReference type="Gene3D" id="3.40.630.40">
    <property type="entry name" value="Zn-dependent exopeptidases"/>
    <property type="match status" value="1"/>
</dbReference>
<name>A0ABU0I6W8_9HYPH</name>
<feature type="region of interest" description="Disordered" evidence="4">
    <location>
        <begin position="273"/>
        <end position="294"/>
    </location>
</feature>
<evidence type="ECO:0000313" key="7">
    <source>
        <dbReference type="EMBL" id="MDQ0453958.1"/>
    </source>
</evidence>
<accession>A0ABU0I6W8</accession>
<dbReference type="InterPro" id="IPR002508">
    <property type="entry name" value="MurNAc-LAA_cat"/>
</dbReference>
<organism evidence="7 8">
    <name type="scientific">Rhizobium paknamense</name>
    <dbReference type="NCBI Taxonomy" id="1206817"/>
    <lineage>
        <taxon>Bacteria</taxon>
        <taxon>Pseudomonadati</taxon>
        <taxon>Pseudomonadota</taxon>
        <taxon>Alphaproteobacteria</taxon>
        <taxon>Hyphomicrobiales</taxon>
        <taxon>Rhizobiaceae</taxon>
        <taxon>Rhizobium/Agrobacterium group</taxon>
        <taxon>Rhizobium</taxon>
    </lineage>
</organism>
<gene>
    <name evidence="7" type="ORF">QO005_000273</name>
</gene>
<dbReference type="SMART" id="SM00646">
    <property type="entry name" value="Ami_3"/>
    <property type="match status" value="1"/>
</dbReference>
<sequence>MKSVLRLAVLILLALGLGAAAARAEPLAAYAARIAGDDARTRIVIDFDKRPEIAIRYIANPDRIVVDLPATSFSFPADDLAARGLFRAIRFGAIDARQSRLVLTAGARPAKIVLSEVRPNEDGKGFRLVLDAEMTDAETFAKLVKPEAWSDPAAQVVADPPKSTGDFVIAVDAGHGGIDAGATGKSTQTPEKTITLAFAKALAERLNKQKGIKAFLTRDKDEFLSLSQRVTLARQHGANLFISLHADMLGQAGIRGATVYTISDKASDHLAAAAAERENQSDEVGGVDASSEPPEVSDILADLTRRETQAFSISMAKSVVTSFEGQINLINNPHRFAGFRVLQAPDVPSILLELGFLSNKDDEKLLLDPAWRGRVADLLVKAVNKYRAPLVANGG</sequence>
<reference evidence="7 8" key="1">
    <citation type="submission" date="2023-07" db="EMBL/GenBank/DDBJ databases">
        <title>Genomic Encyclopedia of Type Strains, Phase IV (KMG-IV): sequencing the most valuable type-strain genomes for metagenomic binning, comparative biology and taxonomic classification.</title>
        <authorList>
            <person name="Goeker M."/>
        </authorList>
    </citation>
    <scope>NUCLEOTIDE SEQUENCE [LARGE SCALE GENOMIC DNA]</scope>
    <source>
        <strain evidence="7 8">DSM 100301</strain>
    </source>
</reference>
<protein>
    <recommendedName>
        <fullName evidence="2">N-acetylmuramoyl-L-alanine amidase</fullName>
        <ecNumber evidence="2">3.5.1.28</ecNumber>
    </recommendedName>
</protein>
<dbReference type="Pfam" id="PF11741">
    <property type="entry name" value="AMIN"/>
    <property type="match status" value="1"/>
</dbReference>
<evidence type="ECO:0000256" key="2">
    <source>
        <dbReference type="ARBA" id="ARBA00011901"/>
    </source>
</evidence>
<dbReference type="Gene3D" id="2.60.40.3500">
    <property type="match status" value="1"/>
</dbReference>
<dbReference type="Proteomes" id="UP001235269">
    <property type="component" value="Unassembled WGS sequence"/>
</dbReference>
<keyword evidence="5" id="KW-0732">Signal</keyword>